<dbReference type="Pfam" id="PF01182">
    <property type="entry name" value="Glucosamine_iso"/>
    <property type="match status" value="1"/>
</dbReference>
<dbReference type="GO" id="GO:0006046">
    <property type="term" value="P:N-acetylglucosamine catabolic process"/>
    <property type="evidence" value="ECO:0007669"/>
    <property type="project" value="TreeGrafter"/>
</dbReference>
<dbReference type="PANTHER" id="PTHR11280">
    <property type="entry name" value="GLUCOSAMINE-6-PHOSPHATE ISOMERASE"/>
    <property type="match status" value="1"/>
</dbReference>
<dbReference type="GO" id="GO:0005975">
    <property type="term" value="P:carbohydrate metabolic process"/>
    <property type="evidence" value="ECO:0007669"/>
    <property type="project" value="InterPro"/>
</dbReference>
<dbReference type="GO" id="GO:0006043">
    <property type="term" value="P:glucosamine catabolic process"/>
    <property type="evidence" value="ECO:0007669"/>
    <property type="project" value="TreeGrafter"/>
</dbReference>
<dbReference type="Gene3D" id="3.40.50.1360">
    <property type="match status" value="1"/>
</dbReference>
<comment type="caution">
    <text evidence="7">The sequence shown here is derived from an EMBL/GenBank/DDBJ whole genome shotgun (WGS) entry which is preliminary data.</text>
</comment>
<comment type="catalytic activity">
    <reaction evidence="1 4">
        <text>alpha-D-glucosamine 6-phosphate + H2O = beta-D-fructose 6-phosphate + NH4(+)</text>
        <dbReference type="Rhea" id="RHEA:12172"/>
        <dbReference type="ChEBI" id="CHEBI:15377"/>
        <dbReference type="ChEBI" id="CHEBI:28938"/>
        <dbReference type="ChEBI" id="CHEBI:57634"/>
        <dbReference type="ChEBI" id="CHEBI:75989"/>
        <dbReference type="EC" id="3.5.99.6"/>
    </reaction>
</comment>
<feature type="region of interest" description="Disordered" evidence="5">
    <location>
        <begin position="1"/>
        <end position="37"/>
    </location>
</feature>
<evidence type="ECO:0000256" key="5">
    <source>
        <dbReference type="SAM" id="MobiDB-lite"/>
    </source>
</evidence>
<dbReference type="GO" id="GO:0004342">
    <property type="term" value="F:glucosamine-6-phosphate deaminase activity"/>
    <property type="evidence" value="ECO:0007669"/>
    <property type="project" value="UniProtKB-UniRule"/>
</dbReference>
<protein>
    <recommendedName>
        <fullName evidence="4">Glucosamine-6-phosphate isomerase</fullName>
        <ecNumber evidence="4">3.5.99.6</ecNumber>
    </recommendedName>
    <alternativeName>
        <fullName evidence="4">Glucosamine-6-phosphate isomerase</fullName>
    </alternativeName>
</protein>
<gene>
    <name evidence="7" type="ORF">Dda_3160</name>
</gene>
<dbReference type="GO" id="GO:0042802">
    <property type="term" value="F:identical protein binding"/>
    <property type="evidence" value="ECO:0007669"/>
    <property type="project" value="TreeGrafter"/>
</dbReference>
<evidence type="ECO:0000256" key="3">
    <source>
        <dbReference type="ARBA" id="ARBA00022801"/>
    </source>
</evidence>
<dbReference type="AlphaFoldDB" id="A0AAD6J229"/>
<dbReference type="GO" id="GO:0005737">
    <property type="term" value="C:cytoplasm"/>
    <property type="evidence" value="ECO:0007669"/>
    <property type="project" value="TreeGrafter"/>
</dbReference>
<proteinExistence type="inferred from homology"/>
<evidence type="ECO:0000313" key="7">
    <source>
        <dbReference type="EMBL" id="KAJ6262352.1"/>
    </source>
</evidence>
<accession>A0AAD6J229</accession>
<dbReference type="EMBL" id="JAQGDS010000003">
    <property type="protein sequence ID" value="KAJ6262352.1"/>
    <property type="molecule type" value="Genomic_DNA"/>
</dbReference>
<keyword evidence="4" id="KW-0119">Carbohydrate metabolism</keyword>
<dbReference type="EC" id="3.5.99.6" evidence="4"/>
<dbReference type="SUPFAM" id="SSF100950">
    <property type="entry name" value="NagB/RpiA/CoA transferase-like"/>
    <property type="match status" value="1"/>
</dbReference>
<evidence type="ECO:0000256" key="1">
    <source>
        <dbReference type="ARBA" id="ARBA00000644"/>
    </source>
</evidence>
<keyword evidence="8" id="KW-1185">Reference proteome</keyword>
<evidence type="ECO:0000259" key="6">
    <source>
        <dbReference type="Pfam" id="PF01182"/>
    </source>
</evidence>
<dbReference type="CDD" id="cd01399">
    <property type="entry name" value="GlcN6P_deaminase"/>
    <property type="match status" value="1"/>
</dbReference>
<feature type="domain" description="Glucosamine/galactosamine-6-phosphate isomerase" evidence="6">
    <location>
        <begin position="86"/>
        <end position="297"/>
    </location>
</feature>
<dbReference type="InterPro" id="IPR018321">
    <property type="entry name" value="Glucosamine6P_isomerase_CS"/>
</dbReference>
<organism evidence="7 8">
    <name type="scientific">Drechslerella dactyloides</name>
    <name type="common">Nematode-trapping fungus</name>
    <name type="synonym">Arthrobotrys dactyloides</name>
    <dbReference type="NCBI Taxonomy" id="74499"/>
    <lineage>
        <taxon>Eukaryota</taxon>
        <taxon>Fungi</taxon>
        <taxon>Dikarya</taxon>
        <taxon>Ascomycota</taxon>
        <taxon>Pezizomycotina</taxon>
        <taxon>Orbiliomycetes</taxon>
        <taxon>Orbiliales</taxon>
        <taxon>Orbiliaceae</taxon>
        <taxon>Drechslerella</taxon>
    </lineage>
</organism>
<dbReference type="GO" id="GO:0019262">
    <property type="term" value="P:N-acetylneuraminate catabolic process"/>
    <property type="evidence" value="ECO:0007669"/>
    <property type="project" value="TreeGrafter"/>
</dbReference>
<feature type="compositionally biased region" description="Polar residues" evidence="5">
    <location>
        <begin position="7"/>
        <end position="23"/>
    </location>
</feature>
<name>A0AAD6J229_DREDA</name>
<evidence type="ECO:0000313" key="8">
    <source>
        <dbReference type="Proteomes" id="UP001221413"/>
    </source>
</evidence>
<comment type="similarity">
    <text evidence="2 4">Belongs to the glucosamine/galactosamine-6-phosphate isomerase family.</text>
</comment>
<dbReference type="PROSITE" id="PS01161">
    <property type="entry name" value="GLC_GALNAC_ISOMERASE"/>
    <property type="match status" value="1"/>
</dbReference>
<dbReference type="Proteomes" id="UP001221413">
    <property type="component" value="Unassembled WGS sequence"/>
</dbReference>
<evidence type="ECO:0000256" key="2">
    <source>
        <dbReference type="ARBA" id="ARBA00005526"/>
    </source>
</evidence>
<dbReference type="InterPro" id="IPR006148">
    <property type="entry name" value="Glc/Gal-6P_isomerase"/>
</dbReference>
<dbReference type="PANTHER" id="PTHR11280:SF5">
    <property type="entry name" value="GLUCOSAMINE-6-PHOSPHATE ISOMERASE"/>
    <property type="match status" value="1"/>
</dbReference>
<dbReference type="InterPro" id="IPR004547">
    <property type="entry name" value="Glucosamine6P_isomerase"/>
</dbReference>
<reference evidence="7" key="1">
    <citation type="submission" date="2023-01" db="EMBL/GenBank/DDBJ databases">
        <title>The chitinases involved in constricting ring structure development in the nematode-trapping fungus Drechslerella dactyloides.</title>
        <authorList>
            <person name="Wang R."/>
            <person name="Zhang L."/>
            <person name="Tang P."/>
            <person name="Li S."/>
            <person name="Liang L."/>
        </authorList>
    </citation>
    <scope>NUCLEOTIDE SEQUENCE</scope>
    <source>
        <strain evidence="7">YMF1.00031</strain>
    </source>
</reference>
<dbReference type="InterPro" id="IPR037171">
    <property type="entry name" value="NagB/RpiA_transferase-like"/>
</dbReference>
<dbReference type="NCBIfam" id="TIGR00502">
    <property type="entry name" value="nagB"/>
    <property type="match status" value="1"/>
</dbReference>
<evidence type="ECO:0000256" key="4">
    <source>
        <dbReference type="RuleBase" id="RU361197"/>
    </source>
</evidence>
<sequence length="340" mass="38209">MLLRWGQLNSKRTAATSNSSRLVEQTDPPLREAGGWNHRAPLRLSRTDLPTACKVANRRYHPPSQVFLRAVPIAIAKMRLIIRENKQQTSLWVAEYIVHRINAFKPSKDRPFVLGLPTGSSPELVYANLVKFYKNGRVSFKHVVTFNMDEYVGIPTSHPQSYHSFMFKHLFQHVDIPPSQIHIPSLENYQQYDDLIAKYGGIELFLCGVGSDGHIAFNEPGSSLSSKTRIKTLTKETIMANARFFDGNIEAVPKSAITVGVKTVIDAREVVLIADGRGKAEAVRQALEGSISHMWTVTALQMHPKFVMAVDEAATEELRVKTVKYFKEIEGDQDKPKAKL</sequence>
<keyword evidence="3 4" id="KW-0378">Hydrolase</keyword>